<keyword evidence="10" id="KW-0830">Ubiquinone</keyword>
<evidence type="ECO:0000256" key="5">
    <source>
        <dbReference type="ARBA" id="ARBA00034545"/>
    </source>
</evidence>
<dbReference type="GO" id="GO:0032259">
    <property type="term" value="P:methylation"/>
    <property type="evidence" value="ECO:0007669"/>
    <property type="project" value="UniProtKB-KW"/>
</dbReference>
<dbReference type="SUPFAM" id="SSF53335">
    <property type="entry name" value="S-adenosyl-L-methionine-dependent methyltransferases"/>
    <property type="match status" value="1"/>
</dbReference>
<name>A0A1G7R0Q0_9BACT</name>
<dbReference type="PANTHER" id="PTHR43675">
    <property type="entry name" value="ARSENITE METHYLTRANSFERASE"/>
    <property type="match status" value="1"/>
</dbReference>
<dbReference type="AlphaFoldDB" id="A0A1G7R0Q0"/>
<dbReference type="EMBL" id="FNBX01000025">
    <property type="protein sequence ID" value="SDG03520.1"/>
    <property type="molecule type" value="Genomic_DNA"/>
</dbReference>
<dbReference type="InterPro" id="IPR029063">
    <property type="entry name" value="SAM-dependent_MTases_sf"/>
</dbReference>
<keyword evidence="2" id="KW-0949">S-adenosyl-L-methionine</keyword>
<dbReference type="PANTHER" id="PTHR43675:SF8">
    <property type="entry name" value="ARSENITE METHYLTRANSFERASE"/>
    <property type="match status" value="1"/>
</dbReference>
<evidence type="ECO:0000256" key="8">
    <source>
        <dbReference type="ARBA" id="ARBA00048428"/>
    </source>
</evidence>
<accession>A0A1G7R0Q0</accession>
<evidence type="ECO:0000256" key="3">
    <source>
        <dbReference type="ARBA" id="ARBA00034487"/>
    </source>
</evidence>
<comment type="catalytic activity">
    <reaction evidence="7">
        <text>arsenic triglutathione + 2 [thioredoxin]-dithiol + 2 S-adenosyl-L-methionine + H2O = dimethylarsinous acid + 2 [thioredoxin]-disulfide + 3 glutathione + 2 S-adenosyl-L-homocysteine + 2 H(+)</text>
        <dbReference type="Rhea" id="RHEA:69464"/>
        <dbReference type="Rhea" id="RHEA-COMP:10698"/>
        <dbReference type="Rhea" id="RHEA-COMP:10700"/>
        <dbReference type="ChEBI" id="CHEBI:15377"/>
        <dbReference type="ChEBI" id="CHEBI:15378"/>
        <dbReference type="ChEBI" id="CHEBI:23808"/>
        <dbReference type="ChEBI" id="CHEBI:29950"/>
        <dbReference type="ChEBI" id="CHEBI:50058"/>
        <dbReference type="ChEBI" id="CHEBI:57856"/>
        <dbReference type="ChEBI" id="CHEBI:57925"/>
        <dbReference type="ChEBI" id="CHEBI:59789"/>
        <dbReference type="ChEBI" id="CHEBI:183640"/>
        <dbReference type="EC" id="2.1.1.137"/>
    </reaction>
</comment>
<dbReference type="Gene3D" id="3.40.50.150">
    <property type="entry name" value="Vaccinia Virus protein VP39"/>
    <property type="match status" value="1"/>
</dbReference>
<evidence type="ECO:0000256" key="4">
    <source>
        <dbReference type="ARBA" id="ARBA00034521"/>
    </source>
</evidence>
<dbReference type="InterPro" id="IPR025714">
    <property type="entry name" value="Methyltranfer_dom"/>
</dbReference>
<evidence type="ECO:0000256" key="2">
    <source>
        <dbReference type="ARBA" id="ARBA00022691"/>
    </source>
</evidence>
<evidence type="ECO:0000256" key="7">
    <source>
        <dbReference type="ARBA" id="ARBA00047943"/>
    </source>
</evidence>
<dbReference type="NCBIfam" id="NF008823">
    <property type="entry name" value="PRK11873.1"/>
    <property type="match status" value="1"/>
</dbReference>
<feature type="domain" description="Methyltransferase" evidence="9">
    <location>
        <begin position="78"/>
        <end position="226"/>
    </location>
</feature>
<dbReference type="Pfam" id="PF13847">
    <property type="entry name" value="Methyltransf_31"/>
    <property type="match status" value="1"/>
</dbReference>
<dbReference type="CDD" id="cd02440">
    <property type="entry name" value="AdoMet_MTases"/>
    <property type="match status" value="1"/>
</dbReference>
<keyword evidence="11" id="KW-1185">Reference proteome</keyword>
<organism evidence="10 11">
    <name type="scientific">Desulfovibrio legallii</name>
    <dbReference type="NCBI Taxonomy" id="571438"/>
    <lineage>
        <taxon>Bacteria</taxon>
        <taxon>Pseudomonadati</taxon>
        <taxon>Thermodesulfobacteriota</taxon>
        <taxon>Desulfovibrionia</taxon>
        <taxon>Desulfovibrionales</taxon>
        <taxon>Desulfovibrionaceae</taxon>
        <taxon>Desulfovibrio</taxon>
    </lineage>
</organism>
<sequence>MDSTQKEEMRAKVRQGYAGIALGSTQSCCGSGQGCCSSANAGTLAASLGYSEDDINDLPEGVNMGLSCGNPLALASLKEGDVVLDLGSGGGFDVFQAGPRVGKSGRVIGVDMTAEMLHKARNACVWYREHSGLDNVEFRLGEIEHLPVADNSVDVVLSNCVINLSPDKPQVWKEIFRVLRSGGKVSVSDIVLLEELPENVMDSVAALVGCISGAILLEETKNILKECGFIHISLDKKSGYIEAMESGDDPLYAKIRQSLPPEKTLHDVMTSAIVSAQKP</sequence>
<keyword evidence="1" id="KW-0808">Transferase</keyword>
<keyword evidence="10" id="KW-0489">Methyltransferase</keyword>
<gene>
    <name evidence="10" type="ORF">SAMN05192586_12518</name>
</gene>
<evidence type="ECO:0000256" key="1">
    <source>
        <dbReference type="ARBA" id="ARBA00022679"/>
    </source>
</evidence>
<dbReference type="STRING" id="571438.SAMN05192586_12518"/>
<dbReference type="InterPro" id="IPR026669">
    <property type="entry name" value="Arsenite_MeTrfase-like"/>
</dbReference>
<evidence type="ECO:0000313" key="10">
    <source>
        <dbReference type="EMBL" id="SDG03520.1"/>
    </source>
</evidence>
<dbReference type="GO" id="GO:0030791">
    <property type="term" value="F:arsenite methyltransferase activity"/>
    <property type="evidence" value="ECO:0007669"/>
    <property type="project" value="UniProtKB-EC"/>
</dbReference>
<proteinExistence type="inferred from homology"/>
<dbReference type="RefSeq" id="WP_092155296.1">
    <property type="nucleotide sequence ID" value="NZ_DBFBQU010000305.1"/>
</dbReference>
<comment type="similarity">
    <text evidence="3">Belongs to the methyltransferase superfamily. Arsenite methyltransferase family.</text>
</comment>
<evidence type="ECO:0000259" key="9">
    <source>
        <dbReference type="Pfam" id="PF13847"/>
    </source>
</evidence>
<comment type="catalytic activity">
    <reaction evidence="8">
        <text>arsenic triglutathione + 3 [thioredoxin]-dithiol + 3 S-adenosyl-L-methionine = trimethylarsine + 3 [thioredoxin]-disulfide + 3 glutathione + 3 S-adenosyl-L-homocysteine + 3 H(+)</text>
        <dbReference type="Rhea" id="RHEA:69432"/>
        <dbReference type="Rhea" id="RHEA-COMP:10698"/>
        <dbReference type="Rhea" id="RHEA-COMP:10700"/>
        <dbReference type="ChEBI" id="CHEBI:15378"/>
        <dbReference type="ChEBI" id="CHEBI:27130"/>
        <dbReference type="ChEBI" id="CHEBI:29950"/>
        <dbReference type="ChEBI" id="CHEBI:50058"/>
        <dbReference type="ChEBI" id="CHEBI:57856"/>
        <dbReference type="ChEBI" id="CHEBI:57925"/>
        <dbReference type="ChEBI" id="CHEBI:59789"/>
        <dbReference type="ChEBI" id="CHEBI:183640"/>
        <dbReference type="EC" id="2.1.1.137"/>
    </reaction>
</comment>
<dbReference type="PROSITE" id="PS51257">
    <property type="entry name" value="PROKAR_LIPOPROTEIN"/>
    <property type="match status" value="1"/>
</dbReference>
<dbReference type="Proteomes" id="UP000199355">
    <property type="component" value="Unassembled WGS sequence"/>
</dbReference>
<dbReference type="OrthoDB" id="9765084at2"/>
<comment type="catalytic activity">
    <reaction evidence="6">
        <text>arsenic triglutathione + [thioredoxin]-dithiol + S-adenosyl-L-methionine + 2 H2O = methylarsonous acid + [thioredoxin]-disulfide + 3 glutathione + S-adenosyl-L-homocysteine + H(+)</text>
        <dbReference type="Rhea" id="RHEA:69460"/>
        <dbReference type="Rhea" id="RHEA-COMP:10698"/>
        <dbReference type="Rhea" id="RHEA-COMP:10700"/>
        <dbReference type="ChEBI" id="CHEBI:15377"/>
        <dbReference type="ChEBI" id="CHEBI:15378"/>
        <dbReference type="ChEBI" id="CHEBI:17826"/>
        <dbReference type="ChEBI" id="CHEBI:29950"/>
        <dbReference type="ChEBI" id="CHEBI:50058"/>
        <dbReference type="ChEBI" id="CHEBI:57856"/>
        <dbReference type="ChEBI" id="CHEBI:57925"/>
        <dbReference type="ChEBI" id="CHEBI:59789"/>
        <dbReference type="ChEBI" id="CHEBI:183640"/>
        <dbReference type="EC" id="2.1.1.137"/>
    </reaction>
</comment>
<evidence type="ECO:0000313" key="11">
    <source>
        <dbReference type="Proteomes" id="UP000199355"/>
    </source>
</evidence>
<protein>
    <recommendedName>
        <fullName evidence="5">Arsenite methyltransferase</fullName>
        <ecNumber evidence="4">2.1.1.137</ecNumber>
    </recommendedName>
</protein>
<reference evidence="11" key="1">
    <citation type="submission" date="2016-10" db="EMBL/GenBank/DDBJ databases">
        <authorList>
            <person name="Varghese N."/>
            <person name="Submissions S."/>
        </authorList>
    </citation>
    <scope>NUCLEOTIDE SEQUENCE [LARGE SCALE GENOMIC DNA]</scope>
    <source>
        <strain evidence="11">KHC7</strain>
    </source>
</reference>
<dbReference type="EC" id="2.1.1.137" evidence="4"/>
<evidence type="ECO:0000256" key="6">
    <source>
        <dbReference type="ARBA" id="ARBA00047941"/>
    </source>
</evidence>